<dbReference type="PRINTS" id="PR00354">
    <property type="entry name" value="7FE8SFRDOXIN"/>
</dbReference>
<feature type="domain" description="4Fe-4S ferredoxin-type" evidence="12">
    <location>
        <begin position="1"/>
        <end position="30"/>
    </location>
</feature>
<dbReference type="Gene3D" id="3.30.70.20">
    <property type="match status" value="1"/>
</dbReference>
<evidence type="ECO:0000256" key="9">
    <source>
        <dbReference type="ARBA" id="ARBA00023014"/>
    </source>
</evidence>
<dbReference type="PANTHER" id="PTHR42859">
    <property type="entry name" value="OXIDOREDUCTASE"/>
    <property type="match status" value="1"/>
</dbReference>
<evidence type="ECO:0000256" key="10">
    <source>
        <dbReference type="ARBA" id="ARBA00023291"/>
    </source>
</evidence>
<dbReference type="GO" id="GO:0051538">
    <property type="term" value="F:3 iron, 4 sulfur cluster binding"/>
    <property type="evidence" value="ECO:0007669"/>
    <property type="project" value="UniProtKB-KW"/>
</dbReference>
<reference evidence="13" key="2">
    <citation type="submission" date="2020-09" db="EMBL/GenBank/DDBJ databases">
        <authorList>
            <person name="Sun Q."/>
            <person name="Zhou Y."/>
        </authorList>
    </citation>
    <scope>NUCLEOTIDE SEQUENCE</scope>
    <source>
        <strain evidence="13">CGMCC 1.12181</strain>
    </source>
</reference>
<dbReference type="InterPro" id="IPR054829">
    <property type="entry name" value="FdxA"/>
</dbReference>
<gene>
    <name evidence="13" type="ORF">GCM10011365_14410</name>
</gene>
<dbReference type="EMBL" id="BMEO01000005">
    <property type="protein sequence ID" value="GGF94246.1"/>
    <property type="molecule type" value="Genomic_DNA"/>
</dbReference>
<comment type="function">
    <text evidence="11">Ferredoxins are iron-sulfur proteins that transfer electrons in a wide variety of metabolic reactions.</text>
</comment>
<organism evidence="13 14">
    <name type="scientific">Marinicella pacifica</name>
    <dbReference type="NCBI Taxonomy" id="1171543"/>
    <lineage>
        <taxon>Bacteria</taxon>
        <taxon>Pseudomonadati</taxon>
        <taxon>Pseudomonadota</taxon>
        <taxon>Gammaproteobacteria</taxon>
        <taxon>Lysobacterales</taxon>
        <taxon>Marinicellaceae</taxon>
        <taxon>Marinicella</taxon>
    </lineage>
</organism>
<dbReference type="InterPro" id="IPR022569">
    <property type="entry name" value="Fd_C"/>
</dbReference>
<keyword evidence="10 11" id="KW-0003">3Fe-4S</keyword>
<keyword evidence="4 11" id="KW-0004">4Fe-4S</keyword>
<dbReference type="GO" id="GO:0051539">
    <property type="term" value="F:4 iron, 4 sulfur cluster binding"/>
    <property type="evidence" value="ECO:0007669"/>
    <property type="project" value="UniProtKB-KW"/>
</dbReference>
<evidence type="ECO:0000313" key="14">
    <source>
        <dbReference type="Proteomes" id="UP000605253"/>
    </source>
</evidence>
<dbReference type="NCBIfam" id="NF045490">
    <property type="entry name" value="FdxA_Protbact"/>
    <property type="match status" value="1"/>
</dbReference>
<dbReference type="PROSITE" id="PS51379">
    <property type="entry name" value="4FE4S_FER_2"/>
    <property type="match status" value="2"/>
</dbReference>
<evidence type="ECO:0000256" key="11">
    <source>
        <dbReference type="RuleBase" id="RU364098"/>
    </source>
</evidence>
<evidence type="ECO:0000256" key="1">
    <source>
        <dbReference type="ARBA" id="ARBA00001927"/>
    </source>
</evidence>
<comment type="caution">
    <text evidence="13">The sequence shown here is derived from an EMBL/GenBank/DDBJ whole genome shotgun (WGS) entry which is preliminary data.</text>
</comment>
<keyword evidence="6 11" id="KW-0677">Repeat</keyword>
<dbReference type="InterPro" id="IPR050294">
    <property type="entry name" value="RnfB_subfamily"/>
</dbReference>
<accession>A0A917CRP2</accession>
<name>A0A917CRP2_9GAMM</name>
<protein>
    <recommendedName>
        <fullName evidence="11">Ferredoxin</fullName>
    </recommendedName>
</protein>
<dbReference type="RefSeq" id="WP_188365037.1">
    <property type="nucleotide sequence ID" value="NZ_BAABJF010000002.1"/>
</dbReference>
<dbReference type="AlphaFoldDB" id="A0A917CRP2"/>
<comment type="cofactor">
    <cofactor evidence="2 11">
        <name>[4Fe-4S] cluster</name>
        <dbReference type="ChEBI" id="CHEBI:49883"/>
    </cofactor>
</comment>
<dbReference type="Proteomes" id="UP000605253">
    <property type="component" value="Unassembled WGS sequence"/>
</dbReference>
<evidence type="ECO:0000256" key="6">
    <source>
        <dbReference type="ARBA" id="ARBA00022737"/>
    </source>
</evidence>
<keyword evidence="8 11" id="KW-0408">Iron</keyword>
<reference evidence="13" key="1">
    <citation type="journal article" date="2014" name="Int. J. Syst. Evol. Microbiol.">
        <title>Complete genome sequence of Corynebacterium casei LMG S-19264T (=DSM 44701T), isolated from a smear-ripened cheese.</title>
        <authorList>
            <consortium name="US DOE Joint Genome Institute (JGI-PGF)"/>
            <person name="Walter F."/>
            <person name="Albersmeier A."/>
            <person name="Kalinowski J."/>
            <person name="Ruckert C."/>
        </authorList>
    </citation>
    <scope>NUCLEOTIDE SEQUENCE</scope>
    <source>
        <strain evidence="13">CGMCC 1.12181</strain>
    </source>
</reference>
<keyword evidence="7 11" id="KW-0249">Electron transport</keyword>
<dbReference type="SUPFAM" id="SSF54862">
    <property type="entry name" value="4Fe-4S ferredoxins"/>
    <property type="match status" value="1"/>
</dbReference>
<comment type="cofactor">
    <cofactor evidence="1 11">
        <name>[3Fe-4S] cluster</name>
        <dbReference type="ChEBI" id="CHEBI:21137"/>
    </cofactor>
</comment>
<proteinExistence type="predicted"/>
<dbReference type="InterPro" id="IPR000813">
    <property type="entry name" value="7Fe_ferredoxin"/>
</dbReference>
<keyword evidence="9 11" id="KW-0411">Iron-sulfur</keyword>
<keyword evidence="3 11" id="KW-0813">Transport</keyword>
<evidence type="ECO:0000256" key="3">
    <source>
        <dbReference type="ARBA" id="ARBA00022448"/>
    </source>
</evidence>
<dbReference type="InterPro" id="IPR017900">
    <property type="entry name" value="4Fe4S_Fe_S_CS"/>
</dbReference>
<dbReference type="PANTHER" id="PTHR42859:SF2">
    <property type="entry name" value="FERREDOXIN"/>
    <property type="match status" value="1"/>
</dbReference>
<evidence type="ECO:0000256" key="8">
    <source>
        <dbReference type="ARBA" id="ARBA00023004"/>
    </source>
</evidence>
<feature type="domain" description="4Fe-4S ferredoxin-type" evidence="12">
    <location>
        <begin position="31"/>
        <end position="60"/>
    </location>
</feature>
<dbReference type="Pfam" id="PF00037">
    <property type="entry name" value="Fer4"/>
    <property type="match status" value="1"/>
</dbReference>
<sequence>MTFVVTEACIKCKYTDCVEVCPVDCFHEGPNFLVIDPEECIDCTLCEPECPVDAIFPEDDLPVGQEKFLEINAELSPKWPVITAMIDPPEDADEWAQVEDKIDLLDRGDE</sequence>
<keyword evidence="5 11" id="KW-0479">Metal-binding</keyword>
<evidence type="ECO:0000256" key="4">
    <source>
        <dbReference type="ARBA" id="ARBA00022485"/>
    </source>
</evidence>
<evidence type="ECO:0000259" key="12">
    <source>
        <dbReference type="PROSITE" id="PS51379"/>
    </source>
</evidence>
<keyword evidence="14" id="KW-1185">Reference proteome</keyword>
<evidence type="ECO:0000256" key="5">
    <source>
        <dbReference type="ARBA" id="ARBA00022723"/>
    </source>
</evidence>
<dbReference type="PROSITE" id="PS00198">
    <property type="entry name" value="4FE4S_FER_1"/>
    <property type="match status" value="1"/>
</dbReference>
<evidence type="ECO:0000313" key="13">
    <source>
        <dbReference type="EMBL" id="GGF94246.1"/>
    </source>
</evidence>
<dbReference type="GO" id="GO:0009055">
    <property type="term" value="F:electron transfer activity"/>
    <property type="evidence" value="ECO:0007669"/>
    <property type="project" value="InterPro"/>
</dbReference>
<evidence type="ECO:0000256" key="7">
    <source>
        <dbReference type="ARBA" id="ARBA00022982"/>
    </source>
</evidence>
<dbReference type="GO" id="GO:0046872">
    <property type="term" value="F:metal ion binding"/>
    <property type="evidence" value="ECO:0007669"/>
    <property type="project" value="UniProtKB-KW"/>
</dbReference>
<dbReference type="Pfam" id="PF11953">
    <property type="entry name" value="DUF3470"/>
    <property type="match status" value="1"/>
</dbReference>
<dbReference type="InterPro" id="IPR017896">
    <property type="entry name" value="4Fe4S_Fe-S-bd"/>
</dbReference>
<evidence type="ECO:0000256" key="2">
    <source>
        <dbReference type="ARBA" id="ARBA00001966"/>
    </source>
</evidence>